<dbReference type="PATRIC" id="fig|401562.4.peg.1566"/>
<protein>
    <submittedName>
        <fullName evidence="1">Uncharacterized protein</fullName>
    </submittedName>
</protein>
<dbReference type="EMBL" id="LDQA01000021">
    <property type="protein sequence ID" value="KTR05937.1"/>
    <property type="molecule type" value="Genomic_DNA"/>
</dbReference>
<evidence type="ECO:0000313" key="2">
    <source>
        <dbReference type="Proteomes" id="UP000078529"/>
    </source>
</evidence>
<gene>
    <name evidence="1" type="ORF">NS365_09045</name>
</gene>
<dbReference type="AlphaFoldDB" id="A0A175RR33"/>
<keyword evidence="2" id="KW-1185">Reference proteome</keyword>
<reference evidence="1 2" key="1">
    <citation type="journal article" date="2016" name="Front. Microbiol.">
        <title>Genomic Resource of Rice Seed Associated Bacteria.</title>
        <authorList>
            <person name="Midha S."/>
            <person name="Bansal K."/>
            <person name="Sharma S."/>
            <person name="Kumar N."/>
            <person name="Patil P.P."/>
            <person name="Chaudhry V."/>
            <person name="Patil P.B."/>
        </authorList>
    </citation>
    <scope>NUCLEOTIDE SEQUENCE [LARGE SCALE GENOMIC DNA]</scope>
    <source>
        <strain evidence="1 2">NS365</strain>
    </source>
</reference>
<comment type="caution">
    <text evidence="1">The sequence shown here is derived from an EMBL/GenBank/DDBJ whole genome shotgun (WGS) entry which is preliminary data.</text>
</comment>
<proteinExistence type="predicted"/>
<sequence length="62" mass="6560">MFCFPDDKAPLAGQSAQFKSFMLENLAVFVGVLAESDGFSPLCPCLVANSFASIENAGGDQR</sequence>
<accession>A0A175RR33</accession>
<evidence type="ECO:0000313" key="1">
    <source>
        <dbReference type="EMBL" id="KTR05937.1"/>
    </source>
</evidence>
<dbReference type="Proteomes" id="UP000078529">
    <property type="component" value="Unassembled WGS sequence"/>
</dbReference>
<organism evidence="1 2">
    <name type="scientific">Aureimonas ureilytica</name>
    <dbReference type="NCBI Taxonomy" id="401562"/>
    <lineage>
        <taxon>Bacteria</taxon>
        <taxon>Pseudomonadati</taxon>
        <taxon>Pseudomonadota</taxon>
        <taxon>Alphaproteobacteria</taxon>
        <taxon>Hyphomicrobiales</taxon>
        <taxon>Aurantimonadaceae</taxon>
        <taxon>Aureimonas</taxon>
    </lineage>
</organism>
<name>A0A175RR33_9HYPH</name>